<dbReference type="STRING" id="561061.SAMN05660862_1196"/>
<dbReference type="Proteomes" id="UP000192980">
    <property type="component" value="Unassembled WGS sequence"/>
</dbReference>
<reference evidence="1 2" key="1">
    <citation type="submission" date="2017-04" db="EMBL/GenBank/DDBJ databases">
        <authorList>
            <person name="Afonso C.L."/>
            <person name="Miller P.J."/>
            <person name="Scott M.A."/>
            <person name="Spackman E."/>
            <person name="Goraichik I."/>
            <person name="Dimitrov K.M."/>
            <person name="Suarez D.L."/>
            <person name="Swayne D.E."/>
        </authorList>
    </citation>
    <scope>NUCLEOTIDE SEQUENCE [LARGE SCALE GENOMIC DNA]</scope>
    <source>
        <strain evidence="1 2">DSM 22418</strain>
    </source>
</reference>
<protein>
    <submittedName>
        <fullName evidence="1">Uncharacterized protein</fullName>
    </submittedName>
</protein>
<proteinExistence type="predicted"/>
<dbReference type="RefSeq" id="WP_085472066.1">
    <property type="nucleotide sequence ID" value="NZ_CP038029.1"/>
</dbReference>
<dbReference type="PROSITE" id="PS51257">
    <property type="entry name" value="PROKAR_LIPOPROTEIN"/>
    <property type="match status" value="1"/>
</dbReference>
<dbReference type="AlphaFoldDB" id="A0A1X7IZY6"/>
<name>A0A1X7IZY6_9SPHI</name>
<accession>A0A1X7IZY6</accession>
<gene>
    <name evidence="1" type="ORF">SAMN05660862_1196</name>
</gene>
<dbReference type="EMBL" id="FXAU01000002">
    <property type="protein sequence ID" value="SMG20067.1"/>
    <property type="molecule type" value="Genomic_DNA"/>
</dbReference>
<evidence type="ECO:0000313" key="1">
    <source>
        <dbReference type="EMBL" id="SMG20067.1"/>
    </source>
</evidence>
<organism evidence="1 2">
    <name type="scientific">Sphingobacterium psychroaquaticum</name>
    <dbReference type="NCBI Taxonomy" id="561061"/>
    <lineage>
        <taxon>Bacteria</taxon>
        <taxon>Pseudomonadati</taxon>
        <taxon>Bacteroidota</taxon>
        <taxon>Sphingobacteriia</taxon>
        <taxon>Sphingobacteriales</taxon>
        <taxon>Sphingobacteriaceae</taxon>
        <taxon>Sphingobacterium</taxon>
    </lineage>
</organism>
<keyword evidence="2" id="KW-1185">Reference proteome</keyword>
<dbReference type="OrthoDB" id="678322at2"/>
<evidence type="ECO:0000313" key="2">
    <source>
        <dbReference type="Proteomes" id="UP000192980"/>
    </source>
</evidence>
<sequence>MKHTLVLLVAMCYAFTTLSCPVCERNQPKLFRGLVHGAGPDSQWDYIIIVVTTIIVLVTLYFSVKWLIQPGEGANGHIKRRIFKNFQDE</sequence>